<organism evidence="1 2">
    <name type="scientific">Cellulomonas fimi (strain ATCC 484 / DSM 20113 / JCM 1341 / CCUG 24087 / LMG 16345 / NBRC 15513 / NCIMB 8980 / NCTC 7547 / NRS-133)</name>
    <dbReference type="NCBI Taxonomy" id="590998"/>
    <lineage>
        <taxon>Bacteria</taxon>
        <taxon>Bacillati</taxon>
        <taxon>Actinomycetota</taxon>
        <taxon>Actinomycetes</taxon>
        <taxon>Micrococcales</taxon>
        <taxon>Cellulomonadaceae</taxon>
        <taxon>Cellulomonas</taxon>
    </lineage>
</organism>
<gene>
    <name evidence="1" type="ordered locus">Celf_0013</name>
</gene>
<keyword evidence="2" id="KW-1185">Reference proteome</keyword>
<dbReference type="AlphaFoldDB" id="F4H3U1"/>
<dbReference type="HOGENOM" id="CLU_1358421_0_0_11"/>
<dbReference type="STRING" id="590998.Celf_0013"/>
<dbReference type="KEGG" id="cfi:Celf_0013"/>
<sequence length="201" mass="20090">MTTFIEVSGVLVGIEPSVAAGDQDLVRDCLLLTVVPALAGSPATTATVLEAVVTGFTQMGWTASASSALTSTVARHQVPAAFAAPHGPGTVVHDALTAVHHANAGAVAGFDALSACAQDGRQVFVVQATGEGGLTLGLVHVGFRPVVPAAGFPWAALTQPSSMTVHTATLTANPAVLTPALRDQLSARAAASVAAHVHPIP</sequence>
<evidence type="ECO:0000313" key="1">
    <source>
        <dbReference type="EMBL" id="AEE44165.1"/>
    </source>
</evidence>
<dbReference type="Proteomes" id="UP000008460">
    <property type="component" value="Chromosome"/>
</dbReference>
<protein>
    <submittedName>
        <fullName evidence="1">Uncharacterized protein</fullName>
    </submittedName>
</protein>
<accession>F4H3U1</accession>
<proteinExistence type="predicted"/>
<reference evidence="1 2" key="1">
    <citation type="submission" date="2011-04" db="EMBL/GenBank/DDBJ databases">
        <title>Complete sequence of Cellulomonas fimi ATCC 484.</title>
        <authorList>
            <consortium name="US DOE Joint Genome Institute"/>
            <person name="Lucas S."/>
            <person name="Han J."/>
            <person name="Lapidus A."/>
            <person name="Cheng J.-F."/>
            <person name="Goodwin L."/>
            <person name="Pitluck S."/>
            <person name="Peters L."/>
            <person name="Chertkov O."/>
            <person name="Detter J.C."/>
            <person name="Han C."/>
            <person name="Tapia R."/>
            <person name="Land M."/>
            <person name="Hauser L."/>
            <person name="Kyrpides N."/>
            <person name="Ivanova N."/>
            <person name="Ovchinnikova G."/>
            <person name="Pagani I."/>
            <person name="Mead D."/>
            <person name="Brumm P."/>
            <person name="Woyke T."/>
        </authorList>
    </citation>
    <scope>NUCLEOTIDE SEQUENCE [LARGE SCALE GENOMIC DNA]</scope>
    <source>
        <strain evidence="2">ATCC 484 / DSM 20113 / JCM 1341 / NBRC 15513 / NCIMB 8980 / NCTC 7547</strain>
    </source>
</reference>
<dbReference type="RefSeq" id="WP_013769195.1">
    <property type="nucleotide sequence ID" value="NC_015514.1"/>
</dbReference>
<dbReference type="EMBL" id="CP002666">
    <property type="protein sequence ID" value="AEE44165.1"/>
    <property type="molecule type" value="Genomic_DNA"/>
</dbReference>
<name>F4H3U1_CELFA</name>
<evidence type="ECO:0000313" key="2">
    <source>
        <dbReference type="Proteomes" id="UP000008460"/>
    </source>
</evidence>